<accession>A0A1L8R8Z4</accession>
<keyword evidence="1" id="KW-0472">Membrane</keyword>
<name>A0A1L8R8Z4_9ENTE</name>
<gene>
    <name evidence="2" type="ORF">RU96_GL000955</name>
</gene>
<feature type="transmembrane region" description="Helical" evidence="1">
    <location>
        <begin position="74"/>
        <end position="96"/>
    </location>
</feature>
<dbReference type="EMBL" id="JXKG01000002">
    <property type="protein sequence ID" value="OJG16213.1"/>
    <property type="molecule type" value="Genomic_DNA"/>
</dbReference>
<reference evidence="2 3" key="1">
    <citation type="submission" date="2014-12" db="EMBL/GenBank/DDBJ databases">
        <title>Draft genome sequences of 29 type strains of Enterococci.</title>
        <authorList>
            <person name="Zhong Z."/>
            <person name="Sun Z."/>
            <person name="Liu W."/>
            <person name="Zhang W."/>
            <person name="Zhang H."/>
        </authorList>
    </citation>
    <scope>NUCLEOTIDE SEQUENCE [LARGE SCALE GENOMIC DNA]</scope>
    <source>
        <strain evidence="2 3">DSM 21207</strain>
    </source>
</reference>
<feature type="transmembrane region" description="Helical" evidence="1">
    <location>
        <begin position="32"/>
        <end position="54"/>
    </location>
</feature>
<organism evidence="2 3">
    <name type="scientific">Enterococcus canintestini</name>
    <dbReference type="NCBI Taxonomy" id="317010"/>
    <lineage>
        <taxon>Bacteria</taxon>
        <taxon>Bacillati</taxon>
        <taxon>Bacillota</taxon>
        <taxon>Bacilli</taxon>
        <taxon>Lactobacillales</taxon>
        <taxon>Enterococcaceae</taxon>
        <taxon>Enterococcus</taxon>
    </lineage>
</organism>
<evidence type="ECO:0000256" key="1">
    <source>
        <dbReference type="SAM" id="Phobius"/>
    </source>
</evidence>
<evidence type="ECO:0000313" key="3">
    <source>
        <dbReference type="Proteomes" id="UP000182835"/>
    </source>
</evidence>
<dbReference type="Proteomes" id="UP000182835">
    <property type="component" value="Unassembled WGS sequence"/>
</dbReference>
<sequence length="151" mass="17697">MELYCENIKKRLQLLYRTVVINGGGEEMSRRLLLVSHGMVAFFGLYYSIYLLLINPETLFSVQHALDYHPAFDHFLVVFFKFLLISMGSFFAYLALRFAFPFGYYYSFVQGLILLFIALLIVYLPISIRIFLMIMGTLQCSIIIYHRFSLL</sequence>
<keyword evidence="1" id="KW-1133">Transmembrane helix</keyword>
<feature type="transmembrane region" description="Helical" evidence="1">
    <location>
        <begin position="103"/>
        <end position="124"/>
    </location>
</feature>
<comment type="caution">
    <text evidence="2">The sequence shown here is derived from an EMBL/GenBank/DDBJ whole genome shotgun (WGS) entry which is preliminary data.</text>
</comment>
<evidence type="ECO:0000313" key="2">
    <source>
        <dbReference type="EMBL" id="OJG16213.1"/>
    </source>
</evidence>
<dbReference type="AlphaFoldDB" id="A0A1L8R8Z4"/>
<protein>
    <submittedName>
        <fullName evidence="2">Uncharacterized protein</fullName>
    </submittedName>
</protein>
<keyword evidence="1" id="KW-0812">Transmembrane</keyword>
<proteinExistence type="predicted"/>